<reference evidence="2 3" key="1">
    <citation type="journal article" date="2015" name="Genome Announc.">
        <title>Complete Genome Sequence of the Type Strain Corynebacterium mustelae DSM 45274, Isolated from Various Tissues of a Male Ferret with Lethal Sepsis.</title>
        <authorList>
            <person name="Ruckert C."/>
            <person name="Eimer J."/>
            <person name="Winkler A."/>
            <person name="Tauch A."/>
        </authorList>
    </citation>
    <scope>NUCLEOTIDE SEQUENCE [LARGE SCALE GENOMIC DNA]</scope>
    <source>
        <strain evidence="2 3">DSM 45274</strain>
    </source>
</reference>
<gene>
    <name evidence="2" type="ORF">CMUST_11365</name>
</gene>
<evidence type="ECO:0000313" key="2">
    <source>
        <dbReference type="EMBL" id="AKK06586.1"/>
    </source>
</evidence>
<dbReference type="RefSeq" id="WP_047262590.1">
    <property type="nucleotide sequence ID" value="NZ_CP011542.1"/>
</dbReference>
<keyword evidence="3" id="KW-1185">Reference proteome</keyword>
<dbReference type="STRING" id="571915.CMUST_11365"/>
<dbReference type="OrthoDB" id="3336932at2"/>
<accession>A0A0G3GZJ9</accession>
<name>A0A0G3GZJ9_9CORY</name>
<evidence type="ECO:0000313" key="3">
    <source>
        <dbReference type="Proteomes" id="UP000035199"/>
    </source>
</evidence>
<proteinExistence type="predicted"/>
<dbReference type="AlphaFoldDB" id="A0A0G3GZJ9"/>
<dbReference type="Proteomes" id="UP000035199">
    <property type="component" value="Chromosome"/>
</dbReference>
<dbReference type="PANTHER" id="PTHR43283:SF15">
    <property type="entry name" value="CONSERVED PROTEIN"/>
    <property type="match status" value="1"/>
</dbReference>
<feature type="domain" description="Beta-lactamase-related" evidence="1">
    <location>
        <begin position="36"/>
        <end position="251"/>
    </location>
</feature>
<dbReference type="SUPFAM" id="SSF56601">
    <property type="entry name" value="beta-lactamase/transpeptidase-like"/>
    <property type="match status" value="1"/>
</dbReference>
<organism evidence="2 3">
    <name type="scientific">Corynebacterium mustelae</name>
    <dbReference type="NCBI Taxonomy" id="571915"/>
    <lineage>
        <taxon>Bacteria</taxon>
        <taxon>Bacillati</taxon>
        <taxon>Actinomycetota</taxon>
        <taxon>Actinomycetes</taxon>
        <taxon>Mycobacteriales</taxon>
        <taxon>Corynebacteriaceae</taxon>
        <taxon>Corynebacterium</taxon>
    </lineage>
</organism>
<protein>
    <submittedName>
        <fullName evidence="2">Penicillin-binding protein, beta-lactamase class C</fullName>
    </submittedName>
</protein>
<dbReference type="KEGG" id="cmv:CMUST_11365"/>
<sequence length="272" mass="29277">MKTMSAGLESWPVDNVSAAVIGGPQAGETFGDIHRVYELASVTKLLAAYGFLIAVEEGVFELDQPVADNGATVAHLLAHAGGVGFKKGDPIRELATRRVYSSYGFEILAEKVADEAQMPFSEYLAEAVFQPLGMTATTLWGSPGHEARSTVADLVAFADEVVEPTLLSPETVALACRDHFSGLAGIVPGYGMQKPCPWGLGFELRGTKSPHWTGVTMPEDVVGHFGQSGTFLWLHRASRRGMVVLTDRAFGDWAKPLWQELNDAVWAGETLN</sequence>
<reference evidence="3" key="2">
    <citation type="submission" date="2015-05" db="EMBL/GenBank/DDBJ databases">
        <title>Complete genome sequence of Corynebacterium mustelae DSM 45274, isolated from various tissues of a male ferret with lethal sepsis.</title>
        <authorList>
            <person name="Ruckert C."/>
            <person name="Albersmeier A."/>
            <person name="Winkler A."/>
            <person name="Tauch A."/>
        </authorList>
    </citation>
    <scope>NUCLEOTIDE SEQUENCE [LARGE SCALE GENOMIC DNA]</scope>
    <source>
        <strain evidence="3">DSM 45274</strain>
    </source>
</reference>
<dbReference type="Gene3D" id="3.40.710.10">
    <property type="entry name" value="DD-peptidase/beta-lactamase superfamily"/>
    <property type="match status" value="1"/>
</dbReference>
<evidence type="ECO:0000259" key="1">
    <source>
        <dbReference type="Pfam" id="PF00144"/>
    </source>
</evidence>
<dbReference type="PATRIC" id="fig|571915.4.peg.2430"/>
<dbReference type="Pfam" id="PF00144">
    <property type="entry name" value="Beta-lactamase"/>
    <property type="match status" value="1"/>
</dbReference>
<dbReference type="InterPro" id="IPR050789">
    <property type="entry name" value="Diverse_Enzym_Activities"/>
</dbReference>
<dbReference type="InterPro" id="IPR012338">
    <property type="entry name" value="Beta-lactam/transpept-like"/>
</dbReference>
<dbReference type="PANTHER" id="PTHR43283">
    <property type="entry name" value="BETA-LACTAMASE-RELATED"/>
    <property type="match status" value="1"/>
</dbReference>
<dbReference type="InterPro" id="IPR001466">
    <property type="entry name" value="Beta-lactam-related"/>
</dbReference>
<dbReference type="EMBL" id="CP011542">
    <property type="protein sequence ID" value="AKK06586.1"/>
    <property type="molecule type" value="Genomic_DNA"/>
</dbReference>